<feature type="region of interest" description="Disordered" evidence="13">
    <location>
        <begin position="392"/>
        <end position="460"/>
    </location>
</feature>
<feature type="compositionally biased region" description="Basic and acidic residues" evidence="13">
    <location>
        <begin position="586"/>
        <end position="596"/>
    </location>
</feature>
<feature type="region of interest" description="Disordered" evidence="13">
    <location>
        <begin position="551"/>
        <end position="663"/>
    </location>
</feature>
<keyword evidence="10" id="KW-0866">Nonsense-mediated mRNA decay</keyword>
<feature type="domain" description="Btz" evidence="14">
    <location>
        <begin position="100"/>
        <end position="224"/>
    </location>
</feature>
<feature type="region of interest" description="Disordered" evidence="13">
    <location>
        <begin position="180"/>
        <end position="200"/>
    </location>
</feature>
<evidence type="ECO:0000256" key="7">
    <source>
        <dbReference type="ARBA" id="ARBA00022816"/>
    </source>
</evidence>
<evidence type="ECO:0000256" key="4">
    <source>
        <dbReference type="ARBA" id="ARBA00022448"/>
    </source>
</evidence>
<keyword evidence="7" id="KW-0509">mRNA transport</keyword>
<keyword evidence="4" id="KW-0813">Transport</keyword>
<comment type="caution">
    <text evidence="15">The sequence shown here is derived from an EMBL/GenBank/DDBJ whole genome shotgun (WGS) entry which is preliminary data.</text>
</comment>
<dbReference type="Pfam" id="PF09405">
    <property type="entry name" value="Btz"/>
    <property type="match status" value="1"/>
</dbReference>
<evidence type="ECO:0000256" key="11">
    <source>
        <dbReference type="ARBA" id="ARBA00023187"/>
    </source>
</evidence>
<evidence type="ECO:0000256" key="12">
    <source>
        <dbReference type="ARBA" id="ARBA00023242"/>
    </source>
</evidence>
<gene>
    <name evidence="15" type="ORF">PBRASI_LOCUS3422</name>
</gene>
<evidence type="ECO:0000256" key="3">
    <source>
        <dbReference type="ARBA" id="ARBA00009548"/>
    </source>
</evidence>
<keyword evidence="9" id="KW-0694">RNA-binding</keyword>
<dbReference type="GO" id="GO:0000184">
    <property type="term" value="P:nuclear-transcribed mRNA catabolic process, nonsense-mediated decay"/>
    <property type="evidence" value="ECO:0007669"/>
    <property type="project" value="UniProtKB-KW"/>
</dbReference>
<feature type="compositionally biased region" description="Acidic residues" evidence="13">
    <location>
        <begin position="42"/>
        <end position="61"/>
    </location>
</feature>
<feature type="compositionally biased region" description="Basic and acidic residues" evidence="13">
    <location>
        <begin position="62"/>
        <end position="90"/>
    </location>
</feature>
<feature type="compositionally biased region" description="Basic and acidic residues" evidence="13">
    <location>
        <begin position="99"/>
        <end position="118"/>
    </location>
</feature>
<accession>A0A9N9A494</accession>
<keyword evidence="16" id="KW-1185">Reference proteome</keyword>
<dbReference type="OrthoDB" id="3361414at2759"/>
<keyword evidence="11" id="KW-0508">mRNA splicing</keyword>
<feature type="compositionally biased region" description="Polar residues" evidence="13">
    <location>
        <begin position="631"/>
        <end position="647"/>
    </location>
</feature>
<dbReference type="GO" id="GO:0035145">
    <property type="term" value="C:exon-exon junction complex"/>
    <property type="evidence" value="ECO:0007669"/>
    <property type="project" value="InterPro"/>
</dbReference>
<feature type="compositionally biased region" description="Basic and acidic residues" evidence="13">
    <location>
        <begin position="392"/>
        <end position="419"/>
    </location>
</feature>
<evidence type="ECO:0000256" key="9">
    <source>
        <dbReference type="ARBA" id="ARBA00022884"/>
    </source>
</evidence>
<sequence length="730" mass="82113">MTRVTRLRRREPHADVHSEDEEDTTIAQGLLVLSDISQSDVSSDEDDADSELTPSEGEEETPERISEHSPEKSGHESPKDDVVEETHAEVSIDEEAGTEDTHSEKGVQKEKEITDNDLSRPPTAWEKKVQARQEYRKKLAEDPAFVPHLGEFWGHDDRFMDDGLKNDSFRRRSQLPFASKGKDGWDYVDGPSPAGKWGHDGFEELMKMEAEEEKKYPSINRGHNQFPRPPPHGPFGSRRSLPPQFESTRHFSQKPQEFRRPPPRPSDSVRSIHSQPTPKSVESTFNGRSHGMHNNNRGQPRNFVNSHRPKFVSEPRMHFQQPPNNFNTMRSPANVNQKFKKRQDYGRLNFDRHKPRNNRDVNSEVKQVPVGTEDPVVIGKVEIEDIAVDEKDNINSIDNQDKGNFDRAEKANDDAEASKPESSTNTEATKDVESVTTDRTTVQPPSENDTGEDNEEDDLLQSQESSDIEIILEHPKSPNNALQDYVQRLQESTHHGSVVTQAPSLDLSDKDVEHESNAHRTPTVRVTLPVTGELVEVPIAKHEVLAQAEKTVVETDRGQSAQSASKRYSTRRAAATATANTVPSSPEKDAQAKIETKGSIPASAIYAKPFQPRSLTNQSEPLAESERSADTENTTEVYDSNDGNDSYSPDHPNYQGPSYEHPPITYPQDGTVPMPYYTDPNGTVYYYDPNVYYYFPSYPPPYVPGTSNPPTNQYVQTGYANGHYDGNGYM</sequence>
<keyword evidence="8" id="KW-0810">Translation regulation</keyword>
<reference evidence="15" key="1">
    <citation type="submission" date="2021-06" db="EMBL/GenBank/DDBJ databases">
        <authorList>
            <person name="Kallberg Y."/>
            <person name="Tangrot J."/>
            <person name="Rosling A."/>
        </authorList>
    </citation>
    <scope>NUCLEOTIDE SEQUENCE</scope>
    <source>
        <strain evidence="15">BR232B</strain>
    </source>
</reference>
<evidence type="ECO:0000256" key="1">
    <source>
        <dbReference type="ARBA" id="ARBA00004123"/>
    </source>
</evidence>
<feature type="compositionally biased region" description="Acidic residues" evidence="13">
    <location>
        <begin position="449"/>
        <end position="459"/>
    </location>
</feature>
<evidence type="ECO:0000259" key="14">
    <source>
        <dbReference type="SMART" id="SM01044"/>
    </source>
</evidence>
<dbReference type="EMBL" id="CAJVPI010000308">
    <property type="protein sequence ID" value="CAG8517092.1"/>
    <property type="molecule type" value="Genomic_DNA"/>
</dbReference>
<evidence type="ECO:0000313" key="16">
    <source>
        <dbReference type="Proteomes" id="UP000789739"/>
    </source>
</evidence>
<feature type="region of interest" description="Disordered" evidence="13">
    <location>
        <begin position="212"/>
        <end position="307"/>
    </location>
</feature>
<feature type="compositionally biased region" description="Polar residues" evidence="13">
    <location>
        <begin position="434"/>
        <end position="446"/>
    </location>
</feature>
<name>A0A9N9A494_9GLOM</name>
<dbReference type="SMART" id="SM01044">
    <property type="entry name" value="Btz"/>
    <property type="match status" value="1"/>
</dbReference>
<dbReference type="GO" id="GO:0006397">
    <property type="term" value="P:mRNA processing"/>
    <property type="evidence" value="ECO:0007669"/>
    <property type="project" value="UniProtKB-KW"/>
</dbReference>
<dbReference type="GO" id="GO:0005737">
    <property type="term" value="C:cytoplasm"/>
    <property type="evidence" value="ECO:0007669"/>
    <property type="project" value="UniProtKB-SubCell"/>
</dbReference>
<evidence type="ECO:0000256" key="6">
    <source>
        <dbReference type="ARBA" id="ARBA00022664"/>
    </source>
</evidence>
<dbReference type="GO" id="GO:0051028">
    <property type="term" value="P:mRNA transport"/>
    <property type="evidence" value="ECO:0007669"/>
    <property type="project" value="UniProtKB-KW"/>
</dbReference>
<comment type="similarity">
    <text evidence="3">Belongs to the CASC3 family.</text>
</comment>
<evidence type="ECO:0000256" key="13">
    <source>
        <dbReference type="SAM" id="MobiDB-lite"/>
    </source>
</evidence>
<evidence type="ECO:0000313" key="15">
    <source>
        <dbReference type="EMBL" id="CAG8517092.1"/>
    </source>
</evidence>
<feature type="compositionally biased region" description="Basic residues" evidence="13">
    <location>
        <begin position="1"/>
        <end position="11"/>
    </location>
</feature>
<dbReference type="GO" id="GO:0008380">
    <property type="term" value="P:RNA splicing"/>
    <property type="evidence" value="ECO:0007669"/>
    <property type="project" value="UniProtKB-KW"/>
</dbReference>
<keyword evidence="12" id="KW-0539">Nucleus</keyword>
<keyword evidence="5" id="KW-0963">Cytoplasm</keyword>
<protein>
    <submittedName>
        <fullName evidence="15">194_t:CDS:1</fullName>
    </submittedName>
</protein>
<organism evidence="15 16">
    <name type="scientific">Paraglomus brasilianum</name>
    <dbReference type="NCBI Taxonomy" id="144538"/>
    <lineage>
        <taxon>Eukaryota</taxon>
        <taxon>Fungi</taxon>
        <taxon>Fungi incertae sedis</taxon>
        <taxon>Mucoromycota</taxon>
        <taxon>Glomeromycotina</taxon>
        <taxon>Glomeromycetes</taxon>
        <taxon>Paraglomerales</taxon>
        <taxon>Paraglomeraceae</taxon>
        <taxon>Paraglomus</taxon>
    </lineage>
</organism>
<feature type="compositionally biased region" description="Low complexity" evidence="13">
    <location>
        <begin position="563"/>
        <end position="579"/>
    </location>
</feature>
<dbReference type="InterPro" id="IPR018545">
    <property type="entry name" value="Btz_dom"/>
</dbReference>
<proteinExistence type="inferred from homology"/>
<evidence type="ECO:0000256" key="8">
    <source>
        <dbReference type="ARBA" id="ARBA00022845"/>
    </source>
</evidence>
<evidence type="ECO:0000256" key="2">
    <source>
        <dbReference type="ARBA" id="ARBA00004496"/>
    </source>
</evidence>
<evidence type="ECO:0000256" key="10">
    <source>
        <dbReference type="ARBA" id="ARBA00023161"/>
    </source>
</evidence>
<evidence type="ECO:0000256" key="5">
    <source>
        <dbReference type="ARBA" id="ARBA00022490"/>
    </source>
</evidence>
<keyword evidence="6" id="KW-0507">mRNA processing</keyword>
<dbReference type="GO" id="GO:0003729">
    <property type="term" value="F:mRNA binding"/>
    <property type="evidence" value="ECO:0007669"/>
    <property type="project" value="InterPro"/>
</dbReference>
<dbReference type="GO" id="GO:0006417">
    <property type="term" value="P:regulation of translation"/>
    <property type="evidence" value="ECO:0007669"/>
    <property type="project" value="UniProtKB-KW"/>
</dbReference>
<dbReference type="Proteomes" id="UP000789739">
    <property type="component" value="Unassembled WGS sequence"/>
</dbReference>
<feature type="region of interest" description="Disordered" evidence="13">
    <location>
        <begin position="1"/>
        <end position="129"/>
    </location>
</feature>
<comment type="subcellular location">
    <subcellularLocation>
        <location evidence="2">Cytoplasm</location>
    </subcellularLocation>
    <subcellularLocation>
        <location evidence="1">Nucleus</location>
    </subcellularLocation>
</comment>
<feature type="compositionally biased region" description="Polar residues" evidence="13">
    <location>
        <begin position="272"/>
        <end position="305"/>
    </location>
</feature>
<dbReference type="AlphaFoldDB" id="A0A9N9A494"/>